<evidence type="ECO:0000313" key="3">
    <source>
        <dbReference type="Proteomes" id="UP000752171"/>
    </source>
</evidence>
<feature type="region of interest" description="Disordered" evidence="1">
    <location>
        <begin position="199"/>
        <end position="227"/>
    </location>
</feature>
<proteinExistence type="predicted"/>
<dbReference type="EMBL" id="JAICCE010000022">
    <property type="protein sequence ID" value="KAG9261446.1"/>
    <property type="molecule type" value="Genomic_DNA"/>
</dbReference>
<organism evidence="2 3">
    <name type="scientific">Astyanax mexicanus</name>
    <name type="common">Blind cave fish</name>
    <name type="synonym">Astyanax fasciatus mexicanus</name>
    <dbReference type="NCBI Taxonomy" id="7994"/>
    <lineage>
        <taxon>Eukaryota</taxon>
        <taxon>Metazoa</taxon>
        <taxon>Chordata</taxon>
        <taxon>Craniata</taxon>
        <taxon>Vertebrata</taxon>
        <taxon>Euteleostomi</taxon>
        <taxon>Actinopterygii</taxon>
        <taxon>Neopterygii</taxon>
        <taxon>Teleostei</taxon>
        <taxon>Ostariophysi</taxon>
        <taxon>Characiformes</taxon>
        <taxon>Characoidei</taxon>
        <taxon>Acestrorhamphidae</taxon>
        <taxon>Acestrorhamphinae</taxon>
        <taxon>Astyanax</taxon>
    </lineage>
</organism>
<name>A0A8T2KWN2_ASTMX</name>
<accession>A0A8T2KWN2</accession>
<feature type="non-terminal residue" evidence="2">
    <location>
        <position position="240"/>
    </location>
</feature>
<evidence type="ECO:0000313" key="2">
    <source>
        <dbReference type="EMBL" id="KAG9261446.1"/>
    </source>
</evidence>
<dbReference type="Proteomes" id="UP000752171">
    <property type="component" value="Unassembled WGS sequence"/>
</dbReference>
<sequence length="240" mass="26156">AAATFSAETLYSYSFTYISVTGAGEGHRHPAVKHGVSEQSPPPGGHGLFFGQCRKAWVKHILCVPTSRPQPAAIIPGPAAQALADPVWEVEDLDDEVEMSKEESDVSSVSSSSFFSEDSDVYTSPFSSCSESSVEDLTTTVFPPELTGQGVTAPSHTIRTQSRSLKRLTTNFWTSVFSRFRSRARVSVLVGEVDPGLEAEPAAQDVQDLEERRDAVETPPKRKGGRRKLFLSCFRGSERD</sequence>
<evidence type="ECO:0000256" key="1">
    <source>
        <dbReference type="SAM" id="MobiDB-lite"/>
    </source>
</evidence>
<comment type="caution">
    <text evidence="2">The sequence shown here is derived from an EMBL/GenBank/DDBJ whole genome shotgun (WGS) entry which is preliminary data.</text>
</comment>
<protein>
    <submittedName>
        <fullName evidence="2">Uncharacterized protein</fullName>
    </submittedName>
</protein>
<dbReference type="AlphaFoldDB" id="A0A8T2KWN2"/>
<feature type="compositionally biased region" description="Basic and acidic residues" evidence="1">
    <location>
        <begin position="209"/>
        <end position="220"/>
    </location>
</feature>
<reference evidence="2 3" key="1">
    <citation type="submission" date="2021-07" db="EMBL/GenBank/DDBJ databases">
        <authorList>
            <person name="Imarazene B."/>
            <person name="Zahm M."/>
            <person name="Klopp C."/>
            <person name="Cabau C."/>
            <person name="Beille S."/>
            <person name="Jouanno E."/>
            <person name="Castinel A."/>
            <person name="Lluch J."/>
            <person name="Gil L."/>
            <person name="Kuchtly C."/>
            <person name="Lopez Roques C."/>
            <person name="Donnadieu C."/>
            <person name="Parrinello H."/>
            <person name="Journot L."/>
            <person name="Du K."/>
            <person name="Schartl M."/>
            <person name="Retaux S."/>
            <person name="Guiguen Y."/>
        </authorList>
    </citation>
    <scope>NUCLEOTIDE SEQUENCE [LARGE SCALE GENOMIC DNA]</scope>
    <source>
        <strain evidence="2">Pach_M1</strain>
        <tissue evidence="2">Testis</tissue>
    </source>
</reference>
<gene>
    <name evidence="2" type="ORF">AMEX_G24981</name>
</gene>